<dbReference type="FunFam" id="1.10.510.10:FF:000043">
    <property type="entry name" value="probable serine/threonine-protein kinase At1g54610"/>
    <property type="match status" value="1"/>
</dbReference>
<dbReference type="EMBL" id="GGEC01017004">
    <property type="protein sequence ID" value="MBW97487.1"/>
    <property type="molecule type" value="Transcribed_RNA"/>
</dbReference>
<dbReference type="GO" id="GO:0008353">
    <property type="term" value="F:RNA polymerase II CTD heptapeptide repeat kinase activity"/>
    <property type="evidence" value="ECO:0007669"/>
    <property type="project" value="TreeGrafter"/>
</dbReference>
<feature type="region of interest" description="Disordered" evidence="8">
    <location>
        <begin position="1"/>
        <end position="30"/>
    </location>
</feature>
<dbReference type="InterPro" id="IPR008271">
    <property type="entry name" value="Ser/Thr_kinase_AS"/>
</dbReference>
<comment type="similarity">
    <text evidence="1">Belongs to the protein kinase superfamily. CMGC Ser/Thr protein kinase family. CDC2/CDKX subfamily.</text>
</comment>
<organism evidence="10">
    <name type="scientific">Rhizophora mucronata</name>
    <name type="common">Asiatic mangrove</name>
    <dbReference type="NCBI Taxonomy" id="61149"/>
    <lineage>
        <taxon>Eukaryota</taxon>
        <taxon>Viridiplantae</taxon>
        <taxon>Streptophyta</taxon>
        <taxon>Embryophyta</taxon>
        <taxon>Tracheophyta</taxon>
        <taxon>Spermatophyta</taxon>
        <taxon>Magnoliopsida</taxon>
        <taxon>eudicotyledons</taxon>
        <taxon>Gunneridae</taxon>
        <taxon>Pentapetalae</taxon>
        <taxon>rosids</taxon>
        <taxon>fabids</taxon>
        <taxon>Malpighiales</taxon>
        <taxon>Rhizophoraceae</taxon>
        <taxon>Rhizophora</taxon>
    </lineage>
</organism>
<dbReference type="CDD" id="cd07840">
    <property type="entry name" value="STKc_CDK9_like"/>
    <property type="match status" value="1"/>
</dbReference>
<dbReference type="Gene3D" id="1.10.510.10">
    <property type="entry name" value="Transferase(Phosphotransferase) domain 1"/>
    <property type="match status" value="1"/>
</dbReference>
<dbReference type="PROSITE" id="PS00107">
    <property type="entry name" value="PROTEIN_KINASE_ATP"/>
    <property type="match status" value="1"/>
</dbReference>
<feature type="compositionally biased region" description="Basic and acidic residues" evidence="8">
    <location>
        <begin position="1"/>
        <end position="28"/>
    </location>
</feature>
<dbReference type="InterPro" id="IPR050108">
    <property type="entry name" value="CDK"/>
</dbReference>
<dbReference type="SUPFAM" id="SSF56112">
    <property type="entry name" value="Protein kinase-like (PK-like)"/>
    <property type="match status" value="1"/>
</dbReference>
<feature type="domain" description="Protein kinase" evidence="9">
    <location>
        <begin position="155"/>
        <end position="440"/>
    </location>
</feature>
<dbReference type="SMART" id="SM00220">
    <property type="entry name" value="S_TKc"/>
    <property type="match status" value="1"/>
</dbReference>
<dbReference type="PANTHER" id="PTHR24056:SF380">
    <property type="entry name" value="PROTEIN KINASE DOMAIN-CONTAINING PROTEIN"/>
    <property type="match status" value="1"/>
</dbReference>
<evidence type="ECO:0000256" key="8">
    <source>
        <dbReference type="SAM" id="MobiDB-lite"/>
    </source>
</evidence>
<dbReference type="GO" id="GO:0032968">
    <property type="term" value="P:positive regulation of transcription elongation by RNA polymerase II"/>
    <property type="evidence" value="ECO:0007669"/>
    <property type="project" value="TreeGrafter"/>
</dbReference>
<evidence type="ECO:0000256" key="3">
    <source>
        <dbReference type="ARBA" id="ARBA00022679"/>
    </source>
</evidence>
<dbReference type="FunFam" id="3.30.200.20:FF:000021">
    <property type="entry name" value="probable serine/threonine-protein kinase At1g54610"/>
    <property type="match status" value="1"/>
</dbReference>
<dbReference type="PANTHER" id="PTHR24056">
    <property type="entry name" value="CELL DIVISION PROTEIN KINASE"/>
    <property type="match status" value="1"/>
</dbReference>
<dbReference type="PROSITE" id="PS50011">
    <property type="entry name" value="PROTEIN_KINASE_DOM"/>
    <property type="match status" value="1"/>
</dbReference>
<evidence type="ECO:0000259" key="9">
    <source>
        <dbReference type="PROSITE" id="PS50011"/>
    </source>
</evidence>
<dbReference type="InterPro" id="IPR011009">
    <property type="entry name" value="Kinase-like_dom_sf"/>
</dbReference>
<proteinExistence type="inferred from homology"/>
<name>A0A2P2JVI9_RHIMU</name>
<evidence type="ECO:0000313" key="10">
    <source>
        <dbReference type="EMBL" id="MBW97487.1"/>
    </source>
</evidence>
<accession>A0A2P2JVI9</accession>
<evidence type="ECO:0000256" key="6">
    <source>
        <dbReference type="ARBA" id="ARBA00022840"/>
    </source>
</evidence>
<feature type="compositionally biased region" description="Polar residues" evidence="8">
    <location>
        <begin position="635"/>
        <end position="644"/>
    </location>
</feature>
<keyword evidence="6 7" id="KW-0067">ATP-binding</keyword>
<protein>
    <submittedName>
        <fullName evidence="10">Uncharacterized protein MANES_S001200</fullName>
    </submittedName>
</protein>
<dbReference type="Pfam" id="PF00069">
    <property type="entry name" value="Pkinase"/>
    <property type="match status" value="1"/>
</dbReference>
<feature type="region of interest" description="Disordered" evidence="8">
    <location>
        <begin position="613"/>
        <end position="659"/>
    </location>
</feature>
<keyword evidence="2" id="KW-0723">Serine/threonine-protein kinase</keyword>
<evidence type="ECO:0000256" key="2">
    <source>
        <dbReference type="ARBA" id="ARBA00022527"/>
    </source>
</evidence>
<dbReference type="InterPro" id="IPR000719">
    <property type="entry name" value="Prot_kinase_dom"/>
</dbReference>
<reference evidence="10" key="1">
    <citation type="submission" date="2018-02" db="EMBL/GenBank/DDBJ databases">
        <title>Rhizophora mucronata_Transcriptome.</title>
        <authorList>
            <person name="Meera S.P."/>
            <person name="Sreeshan A."/>
            <person name="Augustine A."/>
        </authorList>
    </citation>
    <scope>NUCLEOTIDE SEQUENCE</scope>
    <source>
        <tissue evidence="10">Leaf</tissue>
    </source>
</reference>
<dbReference type="AlphaFoldDB" id="A0A2P2JVI9"/>
<dbReference type="GO" id="GO:0005634">
    <property type="term" value="C:nucleus"/>
    <property type="evidence" value="ECO:0007669"/>
    <property type="project" value="TreeGrafter"/>
</dbReference>
<feature type="binding site" evidence="7">
    <location>
        <position position="184"/>
    </location>
    <ligand>
        <name>ATP</name>
        <dbReference type="ChEBI" id="CHEBI:30616"/>
    </ligand>
</feature>
<evidence type="ECO:0000256" key="5">
    <source>
        <dbReference type="ARBA" id="ARBA00022777"/>
    </source>
</evidence>
<sequence length="710" mass="79097">MGCIASKDDSQKSPRERQGRKASFDRRVAHVNSSTRDDGIRLNCRFDNGDVKVKLIDKKAVSSNKLYDDLVENEPIESQIDKKEVVNCEVAVNSHSQVEKKRIEKSDAQVPSHLGWGRVINSSEAELVAAGWPAWLAKGAGEAIRGWVPRHANTFEKLDRIGQGTYSNVYKARDVSYNKIVALKKVRFDRSDPDSVKFMAREIHVLRRLQHPNIITLEGLITSQTSSSLYLIFEYMEHDLTGLAALPGIKFTEPQIKCYMRQLLSGLDHCHSHNVLHRDIKGSNLLIDNNGILKIADFGLASFFNPNGSAQLTSRVVTLWYRAPELLLGASHYGVAVDLWSTGCILGELYTGKPILPGTIEVEQLHKIFKLCGSPSEDYWRSAKLPHMSVMKPHRQYRRCVAETFKDFPASAVGLIETLLSIDPTHRGTAALALMSEQFFTTKPFACDPSSLPKYPPSKEIDAKIRDEAARRHGTAGRKGSTSKENVAVLPPNANPELAMALQRRDHRYSNGKREMLNTQKGQTASGFLLNPSNQAQAVREGRGDYSEDQRKRVSYSGPLVHGAGWKKAGKDLDTPQVLPAGSNLSRMSGLVASRTSLPECPLQKLSTSMPGAVKHVGRSQGPLHGTESMRRQDQNYQMQSMRESPQAGRTRDSNPYVRGARGNMIYVSGPLLVPSNNVEQMLKERDRQIQEFTRQRLDKTKIQKIGAQA</sequence>
<keyword evidence="5" id="KW-0418">Kinase</keyword>
<dbReference type="InterPro" id="IPR017441">
    <property type="entry name" value="Protein_kinase_ATP_BS"/>
</dbReference>
<keyword evidence="4 7" id="KW-0547">Nucleotide-binding</keyword>
<keyword evidence="3" id="KW-0808">Transferase</keyword>
<evidence type="ECO:0000256" key="4">
    <source>
        <dbReference type="ARBA" id="ARBA00022741"/>
    </source>
</evidence>
<dbReference type="GO" id="GO:0000307">
    <property type="term" value="C:cyclin-dependent protein kinase holoenzyme complex"/>
    <property type="evidence" value="ECO:0007669"/>
    <property type="project" value="TreeGrafter"/>
</dbReference>
<dbReference type="Gene3D" id="3.30.200.20">
    <property type="entry name" value="Phosphorylase Kinase, domain 1"/>
    <property type="match status" value="1"/>
</dbReference>
<evidence type="ECO:0000256" key="7">
    <source>
        <dbReference type="PROSITE-ProRule" id="PRU10141"/>
    </source>
</evidence>
<dbReference type="PROSITE" id="PS00108">
    <property type="entry name" value="PROTEIN_KINASE_ST"/>
    <property type="match status" value="1"/>
</dbReference>
<evidence type="ECO:0000256" key="1">
    <source>
        <dbReference type="ARBA" id="ARBA00006485"/>
    </source>
</evidence>
<dbReference type="GO" id="GO:0005524">
    <property type="term" value="F:ATP binding"/>
    <property type="evidence" value="ECO:0007669"/>
    <property type="project" value="UniProtKB-UniRule"/>
</dbReference>